<dbReference type="AlphaFoldDB" id="A0A9K3M4W0"/>
<organism evidence="1 2">
    <name type="scientific">Nitzschia inconspicua</name>
    <dbReference type="NCBI Taxonomy" id="303405"/>
    <lineage>
        <taxon>Eukaryota</taxon>
        <taxon>Sar</taxon>
        <taxon>Stramenopiles</taxon>
        <taxon>Ochrophyta</taxon>
        <taxon>Bacillariophyta</taxon>
        <taxon>Bacillariophyceae</taxon>
        <taxon>Bacillariophycidae</taxon>
        <taxon>Bacillariales</taxon>
        <taxon>Bacillariaceae</taxon>
        <taxon>Nitzschia</taxon>
    </lineage>
</organism>
<keyword evidence="2" id="KW-1185">Reference proteome</keyword>
<name>A0A9K3M4W0_9STRA</name>
<proteinExistence type="predicted"/>
<reference evidence="1" key="1">
    <citation type="journal article" date="2021" name="Sci. Rep.">
        <title>Diploid genomic architecture of Nitzschia inconspicua, an elite biomass production diatom.</title>
        <authorList>
            <person name="Oliver A."/>
            <person name="Podell S."/>
            <person name="Pinowska A."/>
            <person name="Traller J.C."/>
            <person name="Smith S.R."/>
            <person name="McClure R."/>
            <person name="Beliaev A."/>
            <person name="Bohutskyi P."/>
            <person name="Hill E.A."/>
            <person name="Rabines A."/>
            <person name="Zheng H."/>
            <person name="Allen L.Z."/>
            <person name="Kuo A."/>
            <person name="Grigoriev I.V."/>
            <person name="Allen A.E."/>
            <person name="Hazlebeck D."/>
            <person name="Allen E.E."/>
        </authorList>
    </citation>
    <scope>NUCLEOTIDE SEQUENCE</scope>
    <source>
        <strain evidence="1">Hildebrandi</strain>
    </source>
</reference>
<evidence type="ECO:0000313" key="2">
    <source>
        <dbReference type="Proteomes" id="UP000693970"/>
    </source>
</evidence>
<dbReference type="OrthoDB" id="40315at2759"/>
<accession>A0A9K3M4W0</accession>
<dbReference type="Proteomes" id="UP000693970">
    <property type="component" value="Unassembled WGS sequence"/>
</dbReference>
<protein>
    <submittedName>
        <fullName evidence="1">Uncharacterized protein</fullName>
    </submittedName>
</protein>
<sequence>MFRKPDDPGTILKEAIPDGKRAIADNGYRGERQWKLSVLIDWIVELKDLTNGAPARHEALDRRIKSFFILSTTFCSTKDKKEKHKVLFKVVCILREYENGHPL</sequence>
<dbReference type="EMBL" id="JAGRRH010000002">
    <property type="protein sequence ID" value="KAG7373116.1"/>
    <property type="molecule type" value="Genomic_DNA"/>
</dbReference>
<gene>
    <name evidence="1" type="ORF">IV203_033840</name>
</gene>
<reference evidence="1" key="2">
    <citation type="submission" date="2021-04" db="EMBL/GenBank/DDBJ databases">
        <authorList>
            <person name="Podell S."/>
        </authorList>
    </citation>
    <scope>NUCLEOTIDE SEQUENCE</scope>
    <source>
        <strain evidence="1">Hildebrandi</strain>
    </source>
</reference>
<evidence type="ECO:0000313" key="1">
    <source>
        <dbReference type="EMBL" id="KAG7373116.1"/>
    </source>
</evidence>
<comment type="caution">
    <text evidence="1">The sequence shown here is derived from an EMBL/GenBank/DDBJ whole genome shotgun (WGS) entry which is preliminary data.</text>
</comment>